<comment type="caution">
    <text evidence="2">The sequence shown here is derived from an EMBL/GenBank/DDBJ whole genome shotgun (WGS) entry which is preliminary data.</text>
</comment>
<gene>
    <name evidence="2" type="ORF">LCGC14_0884390</name>
</gene>
<accession>A0A0F9P5W7</accession>
<proteinExistence type="predicted"/>
<dbReference type="Gene3D" id="1.10.10.60">
    <property type="entry name" value="Homeodomain-like"/>
    <property type="match status" value="1"/>
</dbReference>
<evidence type="ECO:0008006" key="3">
    <source>
        <dbReference type="Google" id="ProtNLM"/>
    </source>
</evidence>
<organism evidence="2">
    <name type="scientific">marine sediment metagenome</name>
    <dbReference type="NCBI Taxonomy" id="412755"/>
    <lineage>
        <taxon>unclassified sequences</taxon>
        <taxon>metagenomes</taxon>
        <taxon>ecological metagenomes</taxon>
    </lineage>
</organism>
<feature type="region of interest" description="Disordered" evidence="1">
    <location>
        <begin position="1"/>
        <end position="21"/>
    </location>
</feature>
<dbReference type="EMBL" id="LAZR01002800">
    <property type="protein sequence ID" value="KKN25474.1"/>
    <property type="molecule type" value="Genomic_DNA"/>
</dbReference>
<feature type="compositionally biased region" description="Basic residues" evidence="1">
    <location>
        <begin position="9"/>
        <end position="18"/>
    </location>
</feature>
<reference evidence="2" key="1">
    <citation type="journal article" date="2015" name="Nature">
        <title>Complex archaea that bridge the gap between prokaryotes and eukaryotes.</title>
        <authorList>
            <person name="Spang A."/>
            <person name="Saw J.H."/>
            <person name="Jorgensen S.L."/>
            <person name="Zaremba-Niedzwiedzka K."/>
            <person name="Martijn J."/>
            <person name="Lind A.E."/>
            <person name="van Eijk R."/>
            <person name="Schleper C."/>
            <person name="Guy L."/>
            <person name="Ettema T.J."/>
        </authorList>
    </citation>
    <scope>NUCLEOTIDE SEQUENCE</scope>
</reference>
<evidence type="ECO:0000313" key="2">
    <source>
        <dbReference type="EMBL" id="KKN25474.1"/>
    </source>
</evidence>
<dbReference type="AlphaFoldDB" id="A0A0F9P5W7"/>
<protein>
    <recommendedName>
        <fullName evidence="3">Helix-turn-helix type 11 domain-containing protein</fullName>
    </recommendedName>
</protein>
<name>A0A0F9P5W7_9ZZZZ</name>
<sequence>MPKYDSLRKTKRDNKIRKYHEDNPTFSHQEIADKFGISRSNTTRILNQK</sequence>
<evidence type="ECO:0000256" key="1">
    <source>
        <dbReference type="SAM" id="MobiDB-lite"/>
    </source>
</evidence>